<organism evidence="1 2">
    <name type="scientific">Nocardia alba</name>
    <dbReference type="NCBI Taxonomy" id="225051"/>
    <lineage>
        <taxon>Bacteria</taxon>
        <taxon>Bacillati</taxon>
        <taxon>Actinomycetota</taxon>
        <taxon>Actinomycetes</taxon>
        <taxon>Mycobacteriales</taxon>
        <taxon>Nocardiaceae</taxon>
        <taxon>Nocardia</taxon>
    </lineage>
</organism>
<dbReference type="OrthoDB" id="4555714at2"/>
<reference evidence="1 2" key="1">
    <citation type="submission" date="2019-03" db="EMBL/GenBank/DDBJ databases">
        <title>Genomic Encyclopedia of Type Strains, Phase IV (KMG-IV): sequencing the most valuable type-strain genomes for metagenomic binning, comparative biology and taxonomic classification.</title>
        <authorList>
            <person name="Goeker M."/>
        </authorList>
    </citation>
    <scope>NUCLEOTIDE SEQUENCE [LARGE SCALE GENOMIC DNA]</scope>
    <source>
        <strain evidence="1 2">DSM 44684</strain>
    </source>
</reference>
<comment type="caution">
    <text evidence="1">The sequence shown here is derived from an EMBL/GenBank/DDBJ whole genome shotgun (WGS) entry which is preliminary data.</text>
</comment>
<evidence type="ECO:0000313" key="2">
    <source>
        <dbReference type="Proteomes" id="UP000294856"/>
    </source>
</evidence>
<proteinExistence type="predicted"/>
<accession>A0A4R1FFM0</accession>
<name>A0A4R1FFM0_9NOCA</name>
<dbReference type="AlphaFoldDB" id="A0A4R1FFM0"/>
<gene>
    <name evidence="1" type="ORF">DFR71_5417</name>
</gene>
<dbReference type="Proteomes" id="UP000294856">
    <property type="component" value="Unassembled WGS sequence"/>
</dbReference>
<dbReference type="RefSeq" id="WP_067456348.1">
    <property type="nucleotide sequence ID" value="NZ_SMFR01000005.1"/>
</dbReference>
<dbReference type="EMBL" id="SMFR01000005">
    <property type="protein sequence ID" value="TCJ93567.1"/>
    <property type="molecule type" value="Genomic_DNA"/>
</dbReference>
<evidence type="ECO:0000313" key="1">
    <source>
        <dbReference type="EMBL" id="TCJ93567.1"/>
    </source>
</evidence>
<sequence length="136" mass="14649">MSWRETTPQPVQDDMDDLLDAVLTLAEEQLTQRGEFYPFSMAIDASGDRKLFGAGTGDARRAKEMSFGALKAMRTDIRAAAVVVDVSLPETGTSGIEVHIEHSNGPAIGVLKPYTISSGTVTAEPLEGFAAQHLIW</sequence>
<protein>
    <submittedName>
        <fullName evidence="1">Uncharacterized protein</fullName>
    </submittedName>
</protein>
<keyword evidence="2" id="KW-1185">Reference proteome</keyword>